<protein>
    <submittedName>
        <fullName evidence="7">DNA repair protein</fullName>
    </submittedName>
</protein>
<evidence type="ECO:0000256" key="1">
    <source>
        <dbReference type="ARBA" id="ARBA00022670"/>
    </source>
</evidence>
<dbReference type="CDD" id="cd08071">
    <property type="entry name" value="MPN_DUF2466"/>
    <property type="match status" value="1"/>
</dbReference>
<dbReference type="Gene3D" id="3.40.140.10">
    <property type="entry name" value="Cytidine Deaminase, domain 2"/>
    <property type="match status" value="1"/>
</dbReference>
<keyword evidence="8" id="KW-1185">Reference proteome</keyword>
<keyword evidence="4" id="KW-0862">Zinc</keyword>
<dbReference type="GO" id="GO:0006508">
    <property type="term" value="P:proteolysis"/>
    <property type="evidence" value="ECO:0007669"/>
    <property type="project" value="UniProtKB-KW"/>
</dbReference>
<dbReference type="InterPro" id="IPR037518">
    <property type="entry name" value="MPN"/>
</dbReference>
<dbReference type="AlphaFoldDB" id="A0A2S8A8A0"/>
<dbReference type="PANTHER" id="PTHR30471">
    <property type="entry name" value="DNA REPAIR PROTEIN RADC"/>
    <property type="match status" value="1"/>
</dbReference>
<dbReference type="PANTHER" id="PTHR30471:SF3">
    <property type="entry name" value="UPF0758 PROTEIN YEES-RELATED"/>
    <property type="match status" value="1"/>
</dbReference>
<keyword evidence="5" id="KW-0482">Metalloprotease</keyword>
<reference evidence="7 8" key="1">
    <citation type="submission" date="2018-02" db="EMBL/GenBank/DDBJ databases">
        <title>Genome sequences of Apibacter spp., gut symbionts of Asian honey bees.</title>
        <authorList>
            <person name="Kwong W.K."/>
            <person name="Steele M.I."/>
            <person name="Moran N.A."/>
        </authorList>
    </citation>
    <scope>NUCLEOTIDE SEQUENCE [LARGE SCALE GENOMIC DNA]</scope>
    <source>
        <strain evidence="8">wkB301</strain>
    </source>
</reference>
<evidence type="ECO:0000256" key="3">
    <source>
        <dbReference type="ARBA" id="ARBA00022801"/>
    </source>
</evidence>
<dbReference type="Pfam" id="PF04002">
    <property type="entry name" value="RadC"/>
    <property type="match status" value="1"/>
</dbReference>
<evidence type="ECO:0000256" key="4">
    <source>
        <dbReference type="ARBA" id="ARBA00022833"/>
    </source>
</evidence>
<evidence type="ECO:0000256" key="2">
    <source>
        <dbReference type="ARBA" id="ARBA00022723"/>
    </source>
</evidence>
<dbReference type="RefSeq" id="WP_105247395.1">
    <property type="nucleotide sequence ID" value="NZ_PSZM01000045.1"/>
</dbReference>
<keyword evidence="2" id="KW-0479">Metal-binding</keyword>
<evidence type="ECO:0000256" key="5">
    <source>
        <dbReference type="ARBA" id="ARBA00023049"/>
    </source>
</evidence>
<evidence type="ECO:0000259" key="6">
    <source>
        <dbReference type="PROSITE" id="PS50249"/>
    </source>
</evidence>
<dbReference type="InterPro" id="IPR025657">
    <property type="entry name" value="RadC_JAB"/>
</dbReference>
<sequence length="145" mass="16441">MKVSEIKVSYTNKNQEKIKIEDSTQLYDLAISIWNMKTIELQEEVKVLYLNRNNLVLGYYSLAKGGISACCVDIRLILSTALKANASAIVVIHNHPSSNPNPSKSDWNLTEKIQQACKLLDLIFVDHLVITKENYFSFADKGFFL</sequence>
<proteinExistence type="predicted"/>
<keyword evidence="3" id="KW-0378">Hydrolase</keyword>
<dbReference type="Proteomes" id="UP000238042">
    <property type="component" value="Unassembled WGS sequence"/>
</dbReference>
<evidence type="ECO:0000313" key="8">
    <source>
        <dbReference type="Proteomes" id="UP000238042"/>
    </source>
</evidence>
<evidence type="ECO:0000313" key="7">
    <source>
        <dbReference type="EMBL" id="PQL90750.1"/>
    </source>
</evidence>
<dbReference type="SUPFAM" id="SSF102712">
    <property type="entry name" value="JAB1/MPN domain"/>
    <property type="match status" value="1"/>
</dbReference>
<dbReference type="GO" id="GO:0046872">
    <property type="term" value="F:metal ion binding"/>
    <property type="evidence" value="ECO:0007669"/>
    <property type="project" value="UniProtKB-KW"/>
</dbReference>
<dbReference type="OrthoDB" id="9804482at2"/>
<gene>
    <name evidence="7" type="ORF">C4S77_09850</name>
</gene>
<feature type="domain" description="MPN" evidence="6">
    <location>
        <begin position="20"/>
        <end position="144"/>
    </location>
</feature>
<dbReference type="GO" id="GO:0008237">
    <property type="term" value="F:metallopeptidase activity"/>
    <property type="evidence" value="ECO:0007669"/>
    <property type="project" value="UniProtKB-KW"/>
</dbReference>
<name>A0A2S8A8A0_9FLAO</name>
<dbReference type="InterPro" id="IPR001405">
    <property type="entry name" value="UPF0758"/>
</dbReference>
<dbReference type="PROSITE" id="PS50249">
    <property type="entry name" value="MPN"/>
    <property type="match status" value="1"/>
</dbReference>
<comment type="caution">
    <text evidence="7">The sequence shown here is derived from an EMBL/GenBank/DDBJ whole genome shotgun (WGS) entry which is preliminary data.</text>
</comment>
<keyword evidence="1" id="KW-0645">Protease</keyword>
<organism evidence="7 8">
    <name type="scientific">Apibacter adventoris</name>
    <dbReference type="NCBI Taxonomy" id="1679466"/>
    <lineage>
        <taxon>Bacteria</taxon>
        <taxon>Pseudomonadati</taxon>
        <taxon>Bacteroidota</taxon>
        <taxon>Flavobacteriia</taxon>
        <taxon>Flavobacteriales</taxon>
        <taxon>Weeksellaceae</taxon>
        <taxon>Apibacter</taxon>
    </lineage>
</organism>
<dbReference type="EMBL" id="PSZM01000045">
    <property type="protein sequence ID" value="PQL90750.1"/>
    <property type="molecule type" value="Genomic_DNA"/>
</dbReference>
<accession>A0A2S8A8A0</accession>